<feature type="transmembrane region" description="Helical" evidence="6">
    <location>
        <begin position="45"/>
        <end position="68"/>
    </location>
</feature>
<feature type="transmembrane region" description="Helical" evidence="6">
    <location>
        <begin position="300"/>
        <end position="317"/>
    </location>
</feature>
<evidence type="ECO:0000259" key="7">
    <source>
        <dbReference type="PROSITE" id="PS50850"/>
    </source>
</evidence>
<evidence type="ECO:0000256" key="4">
    <source>
        <dbReference type="ARBA" id="ARBA00022989"/>
    </source>
</evidence>
<dbReference type="InterPro" id="IPR011701">
    <property type="entry name" value="MFS"/>
</dbReference>
<dbReference type="CDD" id="cd17489">
    <property type="entry name" value="MFS_YfcJ_like"/>
    <property type="match status" value="1"/>
</dbReference>
<keyword evidence="3 6" id="KW-0812">Transmembrane</keyword>
<dbReference type="Pfam" id="PF07690">
    <property type="entry name" value="MFS_1"/>
    <property type="match status" value="1"/>
</dbReference>
<evidence type="ECO:0000313" key="8">
    <source>
        <dbReference type="EMBL" id="STY70565.1"/>
    </source>
</evidence>
<dbReference type="PANTHER" id="PTHR23531">
    <property type="entry name" value="QUINOLENE RESISTANCE PROTEIN NORA"/>
    <property type="match status" value="1"/>
</dbReference>
<evidence type="ECO:0000256" key="1">
    <source>
        <dbReference type="ARBA" id="ARBA00004651"/>
    </source>
</evidence>
<dbReference type="SUPFAM" id="SSF103473">
    <property type="entry name" value="MFS general substrate transporter"/>
    <property type="match status" value="1"/>
</dbReference>
<organism evidence="8 9">
    <name type="scientific">Megamonas hypermegale</name>
    <dbReference type="NCBI Taxonomy" id="158847"/>
    <lineage>
        <taxon>Bacteria</taxon>
        <taxon>Bacillati</taxon>
        <taxon>Bacillota</taxon>
        <taxon>Negativicutes</taxon>
        <taxon>Selenomonadales</taxon>
        <taxon>Selenomonadaceae</taxon>
        <taxon>Megamonas</taxon>
    </lineage>
</organism>
<dbReference type="EMBL" id="UGPP01000001">
    <property type="protein sequence ID" value="STY70565.1"/>
    <property type="molecule type" value="Genomic_DNA"/>
</dbReference>
<feature type="transmembrane region" description="Helical" evidence="6">
    <location>
        <begin position="338"/>
        <end position="356"/>
    </location>
</feature>
<dbReference type="InterPro" id="IPR020846">
    <property type="entry name" value="MFS_dom"/>
</dbReference>
<evidence type="ECO:0000313" key="9">
    <source>
        <dbReference type="Proteomes" id="UP000255234"/>
    </source>
</evidence>
<feature type="transmembrane region" description="Helical" evidence="6">
    <location>
        <begin position="166"/>
        <end position="189"/>
    </location>
</feature>
<evidence type="ECO:0000256" key="2">
    <source>
        <dbReference type="ARBA" id="ARBA00022448"/>
    </source>
</evidence>
<keyword evidence="4 6" id="KW-1133">Transmembrane helix</keyword>
<dbReference type="Gene3D" id="1.20.1250.20">
    <property type="entry name" value="MFS general substrate transporter like domains"/>
    <property type="match status" value="1"/>
</dbReference>
<dbReference type="InterPro" id="IPR052714">
    <property type="entry name" value="MFS_Exporter"/>
</dbReference>
<keyword evidence="2" id="KW-0813">Transport</keyword>
<dbReference type="PROSITE" id="PS00216">
    <property type="entry name" value="SUGAR_TRANSPORT_1"/>
    <property type="match status" value="1"/>
</dbReference>
<dbReference type="AlphaFoldDB" id="A0A378NRX9"/>
<feature type="transmembrane region" description="Helical" evidence="6">
    <location>
        <begin position="20"/>
        <end position="39"/>
    </location>
</feature>
<feature type="transmembrane region" description="Helical" evidence="6">
    <location>
        <begin position="210"/>
        <end position="239"/>
    </location>
</feature>
<dbReference type="InterPro" id="IPR005829">
    <property type="entry name" value="Sugar_transporter_CS"/>
</dbReference>
<name>A0A378NRX9_9FIRM</name>
<feature type="transmembrane region" description="Helical" evidence="6">
    <location>
        <begin position="368"/>
        <end position="387"/>
    </location>
</feature>
<feature type="transmembrane region" description="Helical" evidence="6">
    <location>
        <begin position="251"/>
        <end position="271"/>
    </location>
</feature>
<dbReference type="Proteomes" id="UP000255234">
    <property type="component" value="Unassembled WGS sequence"/>
</dbReference>
<accession>A0A378NRX9</accession>
<proteinExistence type="predicted"/>
<dbReference type="PROSITE" id="PS50850">
    <property type="entry name" value="MFS"/>
    <property type="match status" value="1"/>
</dbReference>
<evidence type="ECO:0000256" key="6">
    <source>
        <dbReference type="SAM" id="Phobius"/>
    </source>
</evidence>
<comment type="subcellular location">
    <subcellularLocation>
        <location evidence="1">Cell membrane</location>
        <topology evidence="1">Multi-pass membrane protein</topology>
    </subcellularLocation>
</comment>
<protein>
    <submittedName>
        <fullName evidence="8">Probable nitrate transporter narT</fullName>
    </submittedName>
</protein>
<feature type="domain" description="Major facilitator superfamily (MFS) profile" evidence="7">
    <location>
        <begin position="14"/>
        <end position="391"/>
    </location>
</feature>
<dbReference type="InterPro" id="IPR036259">
    <property type="entry name" value="MFS_trans_sf"/>
</dbReference>
<evidence type="ECO:0000256" key="5">
    <source>
        <dbReference type="ARBA" id="ARBA00023136"/>
    </source>
</evidence>
<feature type="transmembrane region" description="Helical" evidence="6">
    <location>
        <begin position="80"/>
        <end position="107"/>
    </location>
</feature>
<keyword evidence="5 6" id="KW-0472">Membrane</keyword>
<sequence>MSSSSKERLWTKDFLLDTGINFLVYLIYYLLMVIIAVIAKNDLNASLAEAGLASGIYIVGTLIARLLAGQQIELFGRKKMLYTGMALYLITTIFYFYIPNLMIMYIIRLANGFAYGVVSTATSTIIASCIPLSRKGEGINYYGLSTSVAAAVGPFIGMFMMTRTSFAAIIELCVGLIVLCVIGCFFLNIKELELSPDEKAKLRKISVNNFVESKVSVISFIGFWVAFCYASVLSFLAAYSQEIHLVEAGTFFFVVYAVVITISRPITGIIFDAKGENYVMYPCFVCLAIGLFLLSGTQTAWMLLLAGVFVGLGYGTFMSNGQAVCIKLTPNHRVGVAISTYFVALDLGLGVSPYILGVLRPMLGFEGLYMLTGVMSVICLVMYFVMYGSRKQNYADKEEITEEFHANAKIAIDEK</sequence>
<gene>
    <name evidence="8" type="primary">narT</name>
    <name evidence="8" type="ORF">NCTC10571_00704</name>
</gene>
<feature type="transmembrane region" description="Helical" evidence="6">
    <location>
        <begin position="139"/>
        <end position="160"/>
    </location>
</feature>
<reference evidence="8 9" key="1">
    <citation type="submission" date="2018-06" db="EMBL/GenBank/DDBJ databases">
        <authorList>
            <consortium name="Pathogen Informatics"/>
            <person name="Doyle S."/>
        </authorList>
    </citation>
    <scope>NUCLEOTIDE SEQUENCE [LARGE SCALE GENOMIC DNA]</scope>
    <source>
        <strain evidence="8 9">NCTC10571</strain>
    </source>
</reference>
<evidence type="ECO:0000256" key="3">
    <source>
        <dbReference type="ARBA" id="ARBA00022692"/>
    </source>
</evidence>
<feature type="transmembrane region" description="Helical" evidence="6">
    <location>
        <begin position="113"/>
        <end position="132"/>
    </location>
</feature>
<dbReference type="GO" id="GO:0022857">
    <property type="term" value="F:transmembrane transporter activity"/>
    <property type="evidence" value="ECO:0007669"/>
    <property type="project" value="InterPro"/>
</dbReference>
<dbReference type="GO" id="GO:0005886">
    <property type="term" value="C:plasma membrane"/>
    <property type="evidence" value="ECO:0007669"/>
    <property type="project" value="UniProtKB-SubCell"/>
</dbReference>
<dbReference type="PANTHER" id="PTHR23531:SF1">
    <property type="entry name" value="QUINOLENE RESISTANCE PROTEIN NORA"/>
    <property type="match status" value="1"/>
</dbReference>
<dbReference type="RefSeq" id="WP_115151136.1">
    <property type="nucleotide sequence ID" value="NZ_UGPP01000001.1"/>
</dbReference>
<feature type="transmembrane region" description="Helical" evidence="6">
    <location>
        <begin position="278"/>
        <end position="294"/>
    </location>
</feature>
<dbReference type="STRING" id="1122216.GCA_000423385_00306"/>